<accession>A0A7S4DH74</accession>
<feature type="signal peptide" evidence="3">
    <location>
        <begin position="1"/>
        <end position="23"/>
    </location>
</feature>
<keyword evidence="2" id="KW-1133">Transmembrane helix</keyword>
<evidence type="ECO:0008006" key="5">
    <source>
        <dbReference type="Google" id="ProtNLM"/>
    </source>
</evidence>
<feature type="chain" id="PRO_5030876728" description="Transmembrane protein" evidence="3">
    <location>
        <begin position="24"/>
        <end position="638"/>
    </location>
</feature>
<keyword evidence="2" id="KW-0472">Membrane</keyword>
<dbReference type="EMBL" id="HBIV01005497">
    <property type="protein sequence ID" value="CAE0649924.1"/>
    <property type="molecule type" value="Transcribed_RNA"/>
</dbReference>
<evidence type="ECO:0000256" key="3">
    <source>
        <dbReference type="SAM" id="SignalP"/>
    </source>
</evidence>
<evidence type="ECO:0000313" key="4">
    <source>
        <dbReference type="EMBL" id="CAE0649924.1"/>
    </source>
</evidence>
<feature type="transmembrane region" description="Helical" evidence="2">
    <location>
        <begin position="376"/>
        <end position="402"/>
    </location>
</feature>
<organism evidence="4">
    <name type="scientific">Lotharella globosa</name>
    <dbReference type="NCBI Taxonomy" id="91324"/>
    <lineage>
        <taxon>Eukaryota</taxon>
        <taxon>Sar</taxon>
        <taxon>Rhizaria</taxon>
        <taxon>Cercozoa</taxon>
        <taxon>Chlorarachniophyceae</taxon>
        <taxon>Lotharella</taxon>
    </lineage>
</organism>
<keyword evidence="3" id="KW-0732">Signal</keyword>
<feature type="transmembrane region" description="Helical" evidence="2">
    <location>
        <begin position="296"/>
        <end position="316"/>
    </location>
</feature>
<keyword evidence="2" id="KW-0812">Transmembrane</keyword>
<feature type="compositionally biased region" description="Polar residues" evidence="1">
    <location>
        <begin position="475"/>
        <end position="486"/>
    </location>
</feature>
<feature type="transmembrane region" description="Helical" evidence="2">
    <location>
        <begin position="221"/>
        <end position="244"/>
    </location>
</feature>
<feature type="compositionally biased region" description="Polar residues" evidence="1">
    <location>
        <begin position="504"/>
        <end position="516"/>
    </location>
</feature>
<sequence length="638" mass="71935">MNFVLRAQTLMLVIISWTRLARAEGQCYLDDTESECALCWITLPGQVPILRRCPEGLILAQWITPPPRKLVENQQYQIEYSLAVSSEVSSYIIPASGGRGSLREVWHANLHSCVRSRGACTPFVSDNPGLSTHSRSTASNLSTTSTESFETATFSEQLALPEESYVIIAHLRVTSSMNIFDNTTYTACSASSPEQCAVYDIAIGKGADVEKKPINISYENAYTYLAAVVTVLLVVTSSFVWALYTNKLDRCFKAIFNDTVKHLCQFLLSCASTTAYTISFRTVVLKDERLMDFVPLGYFCTIVGWISLLVSFVFLAKHTYDDRNKQILRTKAVLAEEKSRYLQHSNKVKARRRLEILVSSCQGMLFRDIPFIATQFYVLSVVSSSSTAALFSLMASGISLGLKSQDMLRLPKAYKNCMKASQNLRSADISSSSALRSSMRSRLSMRSRKWMKPNNRSPSERKEKQPWESRKKRTSPSVPISETTEPSKGARDQNGCTVNELDSVRNSVSRTASTCTHARRDSVSTAGTIDSTRMLRKPTPEAVERTLEQIHGEELLRICDVLRWVFTCMLLYFQSGLFAFSPQKQRQRRYSEVRRESEWIENNRKMSSFSMHVHSIAVRWSVNKLRTCGAVPREVLGM</sequence>
<protein>
    <recommendedName>
        <fullName evidence="5">Transmembrane protein</fullName>
    </recommendedName>
</protein>
<feature type="compositionally biased region" description="Low complexity" evidence="1">
    <location>
        <begin position="428"/>
        <end position="442"/>
    </location>
</feature>
<proteinExistence type="predicted"/>
<evidence type="ECO:0000256" key="1">
    <source>
        <dbReference type="SAM" id="MobiDB-lite"/>
    </source>
</evidence>
<feature type="compositionally biased region" description="Basic and acidic residues" evidence="1">
    <location>
        <begin position="458"/>
        <end position="469"/>
    </location>
</feature>
<reference evidence="4" key="1">
    <citation type="submission" date="2021-01" db="EMBL/GenBank/DDBJ databases">
        <authorList>
            <person name="Corre E."/>
            <person name="Pelletier E."/>
            <person name="Niang G."/>
            <person name="Scheremetjew M."/>
            <person name="Finn R."/>
            <person name="Kale V."/>
            <person name="Holt S."/>
            <person name="Cochrane G."/>
            <person name="Meng A."/>
            <person name="Brown T."/>
            <person name="Cohen L."/>
        </authorList>
    </citation>
    <scope>NUCLEOTIDE SEQUENCE</scope>
    <source>
        <strain evidence="4">CCCM811</strain>
    </source>
</reference>
<name>A0A7S4DH74_9EUKA</name>
<feature type="region of interest" description="Disordered" evidence="1">
    <location>
        <begin position="428"/>
        <end position="526"/>
    </location>
</feature>
<dbReference type="AlphaFoldDB" id="A0A7S4DH74"/>
<feature type="transmembrane region" description="Helical" evidence="2">
    <location>
        <begin position="265"/>
        <end position="284"/>
    </location>
</feature>
<evidence type="ECO:0000256" key="2">
    <source>
        <dbReference type="SAM" id="Phobius"/>
    </source>
</evidence>
<gene>
    <name evidence="4" type="ORF">LGLO00237_LOCUS3946</name>
</gene>